<protein>
    <recommendedName>
        <fullName evidence="9 10">2,3-bisphosphoglycerate-independent phosphoglycerate mutase</fullName>
        <shortName evidence="9">BPG-independent PGAM</shortName>
        <shortName evidence="9">Phosphoglyceromutase</shortName>
        <shortName evidence="9">iPGM</shortName>
        <ecNumber evidence="9 10">5.4.2.12</ecNumber>
    </recommendedName>
</protein>
<feature type="binding site" evidence="9 12">
    <location>
        <position position="201"/>
    </location>
    <ligand>
        <name>substrate</name>
    </ligand>
</feature>
<dbReference type="PANTHER" id="PTHR31637:SF0">
    <property type="entry name" value="2,3-BISPHOSPHOGLYCERATE-INDEPENDENT PHOSPHOGLYCERATE MUTASE"/>
    <property type="match status" value="1"/>
</dbReference>
<dbReference type="PIRSF" id="PIRSF001492">
    <property type="entry name" value="IPGAM"/>
    <property type="match status" value="1"/>
</dbReference>
<reference evidence="16 17" key="1">
    <citation type="submission" date="2019-07" db="EMBL/GenBank/DDBJ databases">
        <authorList>
            <person name="Kim J."/>
        </authorList>
    </citation>
    <scope>NUCLEOTIDE SEQUENCE [LARGE SCALE GENOMIC DNA]</scope>
    <source>
        <strain evidence="17">dk17</strain>
    </source>
</reference>
<evidence type="ECO:0000256" key="12">
    <source>
        <dbReference type="PIRSR" id="PIRSR001492-2"/>
    </source>
</evidence>
<feature type="binding site" evidence="9 13">
    <location>
        <position position="452"/>
    </location>
    <ligand>
        <name>Mn(2+)</name>
        <dbReference type="ChEBI" id="CHEBI:29035"/>
        <label>2</label>
    </ligand>
</feature>
<feature type="binding site" evidence="9 13">
    <location>
        <position position="411"/>
    </location>
    <ligand>
        <name>Mn(2+)</name>
        <dbReference type="ChEBI" id="CHEBI:29035"/>
        <label>1</label>
    </ligand>
</feature>
<feature type="binding site" evidence="9 13">
    <location>
        <position position="73"/>
    </location>
    <ligand>
        <name>Mn(2+)</name>
        <dbReference type="ChEBI" id="CHEBI:29035"/>
        <label>2</label>
    </ligand>
</feature>
<dbReference type="OrthoDB" id="9800863at2"/>
<dbReference type="NCBIfam" id="TIGR01307">
    <property type="entry name" value="pgm_bpd_ind"/>
    <property type="match status" value="1"/>
</dbReference>
<feature type="binding site" evidence="9 12">
    <location>
        <position position="134"/>
    </location>
    <ligand>
        <name>substrate</name>
    </ligand>
</feature>
<dbReference type="InterPro" id="IPR011258">
    <property type="entry name" value="BPG-indep_PGM_N"/>
</dbReference>
<dbReference type="Pfam" id="PF01676">
    <property type="entry name" value="Metalloenzyme"/>
    <property type="match status" value="1"/>
</dbReference>
<feature type="binding site" evidence="9 12">
    <location>
        <position position="195"/>
    </location>
    <ligand>
        <name>substrate</name>
    </ligand>
</feature>
<feature type="binding site" evidence="9 13">
    <location>
        <position position="23"/>
    </location>
    <ligand>
        <name>Mn(2+)</name>
        <dbReference type="ChEBI" id="CHEBI:29035"/>
        <label>2</label>
    </ligand>
</feature>
<keyword evidence="17" id="KW-1185">Reference proteome</keyword>
<evidence type="ECO:0000256" key="5">
    <source>
        <dbReference type="ARBA" id="ARBA00022723"/>
    </source>
</evidence>
<dbReference type="GO" id="GO:0006007">
    <property type="term" value="P:glucose catabolic process"/>
    <property type="evidence" value="ECO:0007669"/>
    <property type="project" value="InterPro"/>
</dbReference>
<organism evidence="16 17">
    <name type="scientific">Mucilaginibacter pallidiroseus</name>
    <dbReference type="NCBI Taxonomy" id="2599295"/>
    <lineage>
        <taxon>Bacteria</taxon>
        <taxon>Pseudomonadati</taxon>
        <taxon>Bacteroidota</taxon>
        <taxon>Sphingobacteriia</taxon>
        <taxon>Sphingobacteriales</taxon>
        <taxon>Sphingobacteriaceae</taxon>
        <taxon>Mucilaginibacter</taxon>
    </lineage>
</organism>
<evidence type="ECO:0000256" key="2">
    <source>
        <dbReference type="ARBA" id="ARBA00002315"/>
    </source>
</evidence>
<dbReference type="GO" id="GO:0005829">
    <property type="term" value="C:cytosol"/>
    <property type="evidence" value="ECO:0007669"/>
    <property type="project" value="TreeGrafter"/>
</dbReference>
<evidence type="ECO:0000256" key="6">
    <source>
        <dbReference type="ARBA" id="ARBA00023152"/>
    </source>
</evidence>
<evidence type="ECO:0000256" key="10">
    <source>
        <dbReference type="NCBIfam" id="TIGR01307"/>
    </source>
</evidence>
<name>A0A563U7X6_9SPHI</name>
<comment type="similarity">
    <text evidence="4 9">Belongs to the BPG-independent phosphoglycerate mutase family.</text>
</comment>
<evidence type="ECO:0000256" key="8">
    <source>
        <dbReference type="ARBA" id="ARBA00023235"/>
    </source>
</evidence>
<feature type="binding site" evidence="9 12">
    <location>
        <position position="344"/>
    </location>
    <ligand>
        <name>substrate</name>
    </ligand>
</feature>
<dbReference type="AlphaFoldDB" id="A0A563U7X6"/>
<accession>A0A563U7X6</accession>
<evidence type="ECO:0000256" key="4">
    <source>
        <dbReference type="ARBA" id="ARBA00008819"/>
    </source>
</evidence>
<comment type="subunit">
    <text evidence="9">Monomer.</text>
</comment>
<dbReference type="HAMAP" id="MF_01038">
    <property type="entry name" value="GpmI"/>
    <property type="match status" value="1"/>
</dbReference>
<feature type="domain" description="BPG-independent PGAM N-terminal" evidence="15">
    <location>
        <begin position="93"/>
        <end position="307"/>
    </location>
</feature>
<gene>
    <name evidence="9" type="primary">gpmI</name>
    <name evidence="16" type="ORF">FPZ43_13340</name>
</gene>
<keyword evidence="7 9" id="KW-0464">Manganese</keyword>
<dbReference type="GO" id="GO:0030145">
    <property type="term" value="F:manganese ion binding"/>
    <property type="evidence" value="ECO:0007669"/>
    <property type="project" value="UniProtKB-UniRule"/>
</dbReference>
<feature type="binding site" evidence="9 13">
    <location>
        <position position="470"/>
    </location>
    <ligand>
        <name>Mn(2+)</name>
        <dbReference type="ChEBI" id="CHEBI:29035"/>
        <label>1</label>
    </ligand>
</feature>
<evidence type="ECO:0000256" key="3">
    <source>
        <dbReference type="ARBA" id="ARBA00004798"/>
    </source>
</evidence>
<dbReference type="RefSeq" id="WP_146382426.1">
    <property type="nucleotide sequence ID" value="NZ_VOEJ01000006.1"/>
</dbReference>
<sequence>MFKLWFYICNVENNKKLALIILDGWGYGRNDDSNAIVAANTPFFDSILQKYPNSKLEASGLAVGLPEGQMGNSEVGHMNLGAGRVVYQELGRINKAVTDNEFTQNETLLSAFNYAKENDKDLHLIGLVSDGGVHAHINHVKGLTDAAKQLNLQRVFVHAFLDGRDTDPNSGHGFISELEHHIADSPVRLASAIGRYYAMDRDNRWERVKLAYDLMVKGQGAHTNDILASIQQSYNEGVTDEFIKPIVKVDEDGSPVAVIKDGDVVICFNFRTDRGREISQALTQKEFPEYDMKPLNIDYVTMTSYDDTFKNVKVVFRKDDLSQTLGEVLESAGKKQIRIAETEKYPHVTFFFSGGREKEFENEKRLLVPSPKVATYDLQPEMSAEGIRDAIIPELEAGWPDFVCLNFANTDMVGHTGVFEAVVKAAETADACTQAVVEAGLKNGYSFIIIADHGNADYMINEDGSPNTAHTTNLVPCIVIDNDVKAVKDGKLGDIAPTVLQILGVQIPAEMTGNVLV</sequence>
<keyword evidence="5 9" id="KW-0479">Metal-binding</keyword>
<dbReference type="InterPro" id="IPR036646">
    <property type="entry name" value="PGAM_B_sf"/>
</dbReference>
<dbReference type="SUPFAM" id="SSF64158">
    <property type="entry name" value="2,3-Bisphosphoglycerate-independent phosphoglycerate mutase, substrate-binding domain"/>
    <property type="match status" value="1"/>
</dbReference>
<proteinExistence type="inferred from homology"/>
<dbReference type="Gene3D" id="3.40.720.10">
    <property type="entry name" value="Alkaline Phosphatase, subunit A"/>
    <property type="match status" value="1"/>
</dbReference>
<comment type="cofactor">
    <cofactor evidence="9">
        <name>Mn(2+)</name>
        <dbReference type="ChEBI" id="CHEBI:29035"/>
    </cofactor>
    <text evidence="9">Binds 2 manganese ions per subunit.</text>
</comment>
<feature type="binding site" evidence="9 13">
    <location>
        <position position="415"/>
    </location>
    <ligand>
        <name>Mn(2+)</name>
        <dbReference type="ChEBI" id="CHEBI:29035"/>
        <label>1</label>
    </ligand>
</feature>
<evidence type="ECO:0000256" key="1">
    <source>
        <dbReference type="ARBA" id="ARBA00000370"/>
    </source>
</evidence>
<dbReference type="GO" id="GO:0004619">
    <property type="term" value="F:phosphoglycerate mutase activity"/>
    <property type="evidence" value="ECO:0007669"/>
    <property type="project" value="UniProtKB-UniRule"/>
</dbReference>
<dbReference type="EMBL" id="VOEJ01000006">
    <property type="protein sequence ID" value="TWR27457.1"/>
    <property type="molecule type" value="Genomic_DNA"/>
</dbReference>
<dbReference type="CDD" id="cd16010">
    <property type="entry name" value="iPGM"/>
    <property type="match status" value="1"/>
</dbReference>
<dbReference type="SUPFAM" id="SSF53649">
    <property type="entry name" value="Alkaline phosphatase-like"/>
    <property type="match status" value="1"/>
</dbReference>
<evidence type="ECO:0000259" key="15">
    <source>
        <dbReference type="Pfam" id="PF06415"/>
    </source>
</evidence>
<keyword evidence="6 9" id="KW-0324">Glycolysis</keyword>
<feature type="domain" description="Metalloenzyme" evidence="14">
    <location>
        <begin position="15"/>
        <end position="506"/>
    </location>
</feature>
<dbReference type="Pfam" id="PF06415">
    <property type="entry name" value="iPGM_N"/>
    <property type="match status" value="1"/>
</dbReference>
<comment type="function">
    <text evidence="2 9">Catalyzes the interconversion of 2-phosphoglycerate and 3-phosphoglycerate.</text>
</comment>
<dbReference type="GO" id="GO:0006096">
    <property type="term" value="P:glycolytic process"/>
    <property type="evidence" value="ECO:0007669"/>
    <property type="project" value="UniProtKB-UniRule"/>
</dbReference>
<evidence type="ECO:0000313" key="17">
    <source>
        <dbReference type="Proteomes" id="UP000320042"/>
    </source>
</evidence>
<comment type="pathway">
    <text evidence="3 9">Carbohydrate degradation; glycolysis; pyruvate from D-glyceraldehyde 3-phosphate: step 3/5.</text>
</comment>
<dbReference type="UniPathway" id="UPA00109">
    <property type="reaction ID" value="UER00186"/>
</dbReference>
<evidence type="ECO:0000256" key="7">
    <source>
        <dbReference type="ARBA" id="ARBA00023211"/>
    </source>
</evidence>
<dbReference type="Gene3D" id="3.40.1450.10">
    <property type="entry name" value="BPG-independent phosphoglycerate mutase, domain B"/>
    <property type="match status" value="1"/>
</dbReference>
<dbReference type="PANTHER" id="PTHR31637">
    <property type="entry name" value="2,3-BISPHOSPHOGLYCERATE-INDEPENDENT PHOSPHOGLYCERATE MUTASE"/>
    <property type="match status" value="1"/>
</dbReference>
<feature type="binding site" evidence="9 12">
    <location>
        <begin position="164"/>
        <end position="165"/>
    </location>
    <ligand>
        <name>substrate</name>
    </ligand>
</feature>
<dbReference type="EC" id="5.4.2.12" evidence="9 10"/>
<dbReference type="InterPro" id="IPR006124">
    <property type="entry name" value="Metalloenzyme"/>
</dbReference>
<evidence type="ECO:0000256" key="13">
    <source>
        <dbReference type="PIRSR" id="PIRSR001492-3"/>
    </source>
</evidence>
<comment type="caution">
    <text evidence="16">The sequence shown here is derived from an EMBL/GenBank/DDBJ whole genome shotgun (WGS) entry which is preliminary data.</text>
</comment>
<keyword evidence="8 9" id="KW-0413">Isomerase</keyword>
<comment type="catalytic activity">
    <reaction evidence="1 9">
        <text>(2R)-2-phosphoglycerate = (2R)-3-phosphoglycerate</text>
        <dbReference type="Rhea" id="RHEA:15901"/>
        <dbReference type="ChEBI" id="CHEBI:58272"/>
        <dbReference type="ChEBI" id="CHEBI:58289"/>
        <dbReference type="EC" id="5.4.2.12"/>
    </reaction>
</comment>
<dbReference type="InterPro" id="IPR005995">
    <property type="entry name" value="Pgm_bpd_ind"/>
</dbReference>
<feature type="binding site" evidence="9 12">
    <location>
        <begin position="271"/>
        <end position="274"/>
    </location>
    <ligand>
        <name>substrate</name>
    </ligand>
</feature>
<evidence type="ECO:0000256" key="9">
    <source>
        <dbReference type="HAMAP-Rule" id="MF_01038"/>
    </source>
</evidence>
<evidence type="ECO:0000256" key="11">
    <source>
        <dbReference type="PIRSR" id="PIRSR001492-1"/>
    </source>
</evidence>
<dbReference type="InterPro" id="IPR017850">
    <property type="entry name" value="Alkaline_phosphatase_core_sf"/>
</dbReference>
<feature type="binding site" evidence="9 13">
    <location>
        <position position="453"/>
    </location>
    <ligand>
        <name>Mn(2+)</name>
        <dbReference type="ChEBI" id="CHEBI:29035"/>
        <label>2</label>
    </ligand>
</feature>
<evidence type="ECO:0000259" key="14">
    <source>
        <dbReference type="Pfam" id="PF01676"/>
    </source>
</evidence>
<evidence type="ECO:0000313" key="16">
    <source>
        <dbReference type="EMBL" id="TWR27457.1"/>
    </source>
</evidence>
<dbReference type="Proteomes" id="UP000320042">
    <property type="component" value="Unassembled WGS sequence"/>
</dbReference>
<dbReference type="FunFam" id="3.40.1450.10:FF:000002">
    <property type="entry name" value="2,3-bisphosphoglycerate-independent phosphoglycerate mutase"/>
    <property type="match status" value="1"/>
</dbReference>
<feature type="active site" description="Phosphoserine intermediate" evidence="9 11">
    <location>
        <position position="73"/>
    </location>
</feature>